<keyword evidence="4" id="KW-1185">Reference proteome</keyword>
<evidence type="ECO:0000313" key="4">
    <source>
        <dbReference type="Proteomes" id="UP001642484"/>
    </source>
</evidence>
<protein>
    <recommendedName>
        <fullName evidence="5">Stress-response A/B barrel domain-containing protein</fullName>
    </recommendedName>
</protein>
<reference evidence="3 4" key="1">
    <citation type="submission" date="2024-02" db="EMBL/GenBank/DDBJ databases">
        <authorList>
            <person name="Chen Y."/>
            <person name="Shah S."/>
            <person name="Dougan E. K."/>
            <person name="Thang M."/>
            <person name="Chan C."/>
        </authorList>
    </citation>
    <scope>NUCLEOTIDE SEQUENCE [LARGE SCALE GENOMIC DNA]</scope>
</reference>
<feature type="region of interest" description="Disordered" evidence="1">
    <location>
        <begin position="148"/>
        <end position="167"/>
    </location>
</feature>
<name>A0ABP0JN84_9DINO</name>
<dbReference type="EMBL" id="CAXAMN010005914">
    <property type="protein sequence ID" value="CAK9015871.1"/>
    <property type="molecule type" value="Genomic_DNA"/>
</dbReference>
<keyword evidence="2" id="KW-0732">Signal</keyword>
<comment type="caution">
    <text evidence="3">The sequence shown here is derived from an EMBL/GenBank/DDBJ whole genome shotgun (WGS) entry which is preliminary data.</text>
</comment>
<feature type="chain" id="PRO_5047322610" description="Stress-response A/B barrel domain-containing protein" evidence="2">
    <location>
        <begin position="29"/>
        <end position="167"/>
    </location>
</feature>
<evidence type="ECO:0000313" key="3">
    <source>
        <dbReference type="EMBL" id="CAK9015871.1"/>
    </source>
</evidence>
<sequence>MARSMSFLPVVLLALGAWMLSSLMPSQSGFVNSATPRAGSKMAMRGFKDDFYAWKDTLSKDDQEMLSELAKVPAVIEGEFKHNWGTAETLYKSEAIDSFGSKYLLGIFEKEEDAKKAFDVWNKEYEQAKFPGIQRSLRTGGSILMKPIGGRQRCEREPEELGQGPRG</sequence>
<evidence type="ECO:0000256" key="2">
    <source>
        <dbReference type="SAM" id="SignalP"/>
    </source>
</evidence>
<feature type="signal peptide" evidence="2">
    <location>
        <begin position="1"/>
        <end position="28"/>
    </location>
</feature>
<organism evidence="3 4">
    <name type="scientific">Durusdinium trenchii</name>
    <dbReference type="NCBI Taxonomy" id="1381693"/>
    <lineage>
        <taxon>Eukaryota</taxon>
        <taxon>Sar</taxon>
        <taxon>Alveolata</taxon>
        <taxon>Dinophyceae</taxon>
        <taxon>Suessiales</taxon>
        <taxon>Symbiodiniaceae</taxon>
        <taxon>Durusdinium</taxon>
    </lineage>
</organism>
<evidence type="ECO:0008006" key="5">
    <source>
        <dbReference type="Google" id="ProtNLM"/>
    </source>
</evidence>
<dbReference type="Proteomes" id="UP001642484">
    <property type="component" value="Unassembled WGS sequence"/>
</dbReference>
<proteinExistence type="predicted"/>
<gene>
    <name evidence="3" type="ORF">CCMP2556_LOCUS12265</name>
</gene>
<accession>A0ABP0JN84</accession>
<evidence type="ECO:0000256" key="1">
    <source>
        <dbReference type="SAM" id="MobiDB-lite"/>
    </source>
</evidence>